<reference evidence="4" key="1">
    <citation type="submission" date="2017-11" db="EMBL/GenBank/DDBJ databases">
        <title>The complete genome sequence of Sphingopyxis pomeranensis sp. nov. strain WS5A3p.</title>
        <authorList>
            <person name="Kaminski M.A."/>
        </authorList>
    </citation>
    <scope>NUCLEOTIDE SEQUENCE [LARGE SCALE GENOMIC DNA]</scope>
    <source>
        <strain evidence="4">WS5A3p</strain>
    </source>
</reference>
<protein>
    <submittedName>
        <fullName evidence="3">Uncharacterized protein</fullName>
    </submittedName>
</protein>
<evidence type="ECO:0000256" key="1">
    <source>
        <dbReference type="PROSITE-ProRule" id="PRU00339"/>
    </source>
</evidence>
<comment type="caution">
    <text evidence="3">The sequence shown here is derived from an EMBL/GenBank/DDBJ whole genome shotgun (WGS) entry which is preliminary data.</text>
</comment>
<feature type="signal peptide" evidence="2">
    <location>
        <begin position="1"/>
        <end position="31"/>
    </location>
</feature>
<keyword evidence="4" id="KW-1185">Reference proteome</keyword>
<keyword evidence="1" id="KW-0802">TPR repeat</keyword>
<accession>A0A2S8B4X9</accession>
<gene>
    <name evidence="3" type="ORF">CVO77_02400</name>
</gene>
<evidence type="ECO:0000256" key="2">
    <source>
        <dbReference type="SAM" id="SignalP"/>
    </source>
</evidence>
<dbReference type="Proteomes" id="UP000238954">
    <property type="component" value="Chromosome"/>
</dbReference>
<dbReference type="AlphaFoldDB" id="A0A2S8B4X9"/>
<dbReference type="InterPro" id="IPR011990">
    <property type="entry name" value="TPR-like_helical_dom_sf"/>
</dbReference>
<dbReference type="RefSeq" id="WP_105997723.1">
    <property type="nucleotide sequence ID" value="NZ_CM009578.1"/>
</dbReference>
<organism evidence="3 4">
    <name type="scientific">Sphingopyxis lindanitolerans</name>
    <dbReference type="NCBI Taxonomy" id="2054227"/>
    <lineage>
        <taxon>Bacteria</taxon>
        <taxon>Pseudomonadati</taxon>
        <taxon>Pseudomonadota</taxon>
        <taxon>Alphaproteobacteria</taxon>
        <taxon>Sphingomonadales</taxon>
        <taxon>Sphingomonadaceae</taxon>
        <taxon>Sphingopyxis</taxon>
    </lineage>
</organism>
<dbReference type="InterPro" id="IPR019734">
    <property type="entry name" value="TPR_rpt"/>
</dbReference>
<dbReference type="Gene3D" id="1.25.40.10">
    <property type="entry name" value="Tetratricopeptide repeat domain"/>
    <property type="match status" value="1"/>
</dbReference>
<evidence type="ECO:0000313" key="3">
    <source>
        <dbReference type="EMBL" id="PQM27464.1"/>
    </source>
</evidence>
<feature type="chain" id="PRO_5015537093" evidence="2">
    <location>
        <begin position="32"/>
        <end position="438"/>
    </location>
</feature>
<feature type="repeat" description="TPR" evidence="1">
    <location>
        <begin position="67"/>
        <end position="100"/>
    </location>
</feature>
<dbReference type="OrthoDB" id="7593427at2"/>
<evidence type="ECO:0000313" key="4">
    <source>
        <dbReference type="Proteomes" id="UP000238954"/>
    </source>
</evidence>
<name>A0A2S8B4X9_9SPHN</name>
<dbReference type="EMBL" id="PHFW01000002">
    <property type="protein sequence ID" value="PQM27464.1"/>
    <property type="molecule type" value="Genomic_DNA"/>
</dbReference>
<proteinExistence type="predicted"/>
<dbReference type="SUPFAM" id="SSF48452">
    <property type="entry name" value="TPR-like"/>
    <property type="match status" value="1"/>
</dbReference>
<sequence length="438" mass="46559">MAKHRLSRLCRAQLVLAATLMVVAPSAGAQAQGADPVAEAETLIASERFVEALAAAKTAVRSDESDYRAHYYVGMAYLGLRDFDAAENEAATALLLAPDHAKPAVEKLAAMAKSLRSGTANVADADAALAEGLIGKAARLYEGAWMTGRNAPDYALKAADLYATRLSQPAEAARLLRDVQRAMPASAPFDQADTRLKTLQPQLRAIAEARVKEAALLDWASAEPKLREAEVADPSYPALHITRARLAAASGSAALLESAIKALAERNLADIDQLSQLPGIANYMKQPDFAQFIGDVVGQQQAATLAQMASPEIQIAILADMAKRGQLQLFVGRDPAGTGFQTHSRRMVTNVRSVGECSAVLTMGAVVSISSNLQASIKERVLDWRKTAPVQRDKDFLGLGPGLDGWAIHGFNVGNDAAIQQQAFTAVRNIQNGCQIAP</sequence>
<dbReference type="PROSITE" id="PS50005">
    <property type="entry name" value="TPR"/>
    <property type="match status" value="1"/>
</dbReference>
<keyword evidence="2" id="KW-0732">Signal</keyword>